<protein>
    <submittedName>
        <fullName evidence="4">Hemicentin-1</fullName>
    </submittedName>
</protein>
<dbReference type="AlphaFoldDB" id="A0A8X6T7L2"/>
<keyword evidence="5" id="KW-1185">Reference proteome</keyword>
<dbReference type="Proteomes" id="UP000887013">
    <property type="component" value="Unassembled WGS sequence"/>
</dbReference>
<evidence type="ECO:0000256" key="1">
    <source>
        <dbReference type="ARBA" id="ARBA00023157"/>
    </source>
</evidence>
<dbReference type="FunFam" id="2.60.40.10:FF:000032">
    <property type="entry name" value="palladin isoform X1"/>
    <property type="match status" value="1"/>
</dbReference>
<dbReference type="GO" id="GO:0007156">
    <property type="term" value="P:homophilic cell adhesion via plasma membrane adhesion molecules"/>
    <property type="evidence" value="ECO:0007669"/>
    <property type="project" value="TreeGrafter"/>
</dbReference>
<dbReference type="SMART" id="SM00409">
    <property type="entry name" value="IG"/>
    <property type="match status" value="2"/>
</dbReference>
<proteinExistence type="predicted"/>
<organism evidence="4 5">
    <name type="scientific">Nephila pilipes</name>
    <name type="common">Giant wood spider</name>
    <name type="synonym">Nephila maculata</name>
    <dbReference type="NCBI Taxonomy" id="299642"/>
    <lineage>
        <taxon>Eukaryota</taxon>
        <taxon>Metazoa</taxon>
        <taxon>Ecdysozoa</taxon>
        <taxon>Arthropoda</taxon>
        <taxon>Chelicerata</taxon>
        <taxon>Arachnida</taxon>
        <taxon>Araneae</taxon>
        <taxon>Araneomorphae</taxon>
        <taxon>Entelegynae</taxon>
        <taxon>Araneoidea</taxon>
        <taxon>Nephilidae</taxon>
        <taxon>Nephila</taxon>
    </lineage>
</organism>
<dbReference type="Pfam" id="PF13927">
    <property type="entry name" value="Ig_3"/>
    <property type="match status" value="1"/>
</dbReference>
<feature type="domain" description="Ig-like" evidence="3">
    <location>
        <begin position="18"/>
        <end position="107"/>
    </location>
</feature>
<dbReference type="InterPro" id="IPR007110">
    <property type="entry name" value="Ig-like_dom"/>
</dbReference>
<dbReference type="SUPFAM" id="SSF48726">
    <property type="entry name" value="Immunoglobulin"/>
    <property type="match status" value="2"/>
</dbReference>
<feature type="domain" description="Ig-like" evidence="3">
    <location>
        <begin position="112"/>
        <end position="203"/>
    </location>
</feature>
<dbReference type="EMBL" id="BMAW01098605">
    <property type="protein sequence ID" value="GFS85685.1"/>
    <property type="molecule type" value="Genomic_DNA"/>
</dbReference>
<keyword evidence="1" id="KW-1015">Disulfide bond</keyword>
<dbReference type="PANTHER" id="PTHR10075:SF101">
    <property type="entry name" value="ZWEI IG DOMAIN PROTEIN ZIG-3"/>
    <property type="match status" value="1"/>
</dbReference>
<keyword evidence="2" id="KW-0393">Immunoglobulin domain</keyword>
<dbReference type="GO" id="GO:0098632">
    <property type="term" value="F:cell-cell adhesion mediator activity"/>
    <property type="evidence" value="ECO:0007669"/>
    <property type="project" value="TreeGrafter"/>
</dbReference>
<accession>A0A8X6T7L2</accession>
<dbReference type="InterPro" id="IPR003598">
    <property type="entry name" value="Ig_sub2"/>
</dbReference>
<dbReference type="InterPro" id="IPR013783">
    <property type="entry name" value="Ig-like_fold"/>
</dbReference>
<dbReference type="FunFam" id="2.60.40.10:FF:000107">
    <property type="entry name" value="Myosin, light chain kinase a"/>
    <property type="match status" value="1"/>
</dbReference>
<dbReference type="GO" id="GO:0005886">
    <property type="term" value="C:plasma membrane"/>
    <property type="evidence" value="ECO:0007669"/>
    <property type="project" value="TreeGrafter"/>
</dbReference>
<dbReference type="InterPro" id="IPR013098">
    <property type="entry name" value="Ig_I-set"/>
</dbReference>
<dbReference type="OrthoDB" id="6436614at2759"/>
<dbReference type="Gene3D" id="2.60.40.10">
    <property type="entry name" value="Immunoglobulins"/>
    <property type="match status" value="2"/>
</dbReference>
<evidence type="ECO:0000259" key="3">
    <source>
        <dbReference type="PROSITE" id="PS50835"/>
    </source>
</evidence>
<evidence type="ECO:0000256" key="2">
    <source>
        <dbReference type="ARBA" id="ARBA00023319"/>
    </source>
</evidence>
<dbReference type="GO" id="GO:0070593">
    <property type="term" value="P:dendrite self-avoidance"/>
    <property type="evidence" value="ECO:0007669"/>
    <property type="project" value="TreeGrafter"/>
</dbReference>
<dbReference type="InterPro" id="IPR003599">
    <property type="entry name" value="Ig_sub"/>
</dbReference>
<dbReference type="PROSITE" id="PS50835">
    <property type="entry name" value="IG_LIKE"/>
    <property type="match status" value="2"/>
</dbReference>
<evidence type="ECO:0000313" key="4">
    <source>
        <dbReference type="EMBL" id="GFS85685.1"/>
    </source>
</evidence>
<dbReference type="SMART" id="SM00408">
    <property type="entry name" value="IGc2"/>
    <property type="match status" value="2"/>
</dbReference>
<sequence length="208" mass="22500">MWRSTTATSGSVFALGSPKIQKFAFPDLVLSGSKTSATCTAIAGAPPMEFKWYKNGHLMKMNQKSVMRTYTDFSVIFLEDVDHNNSANYTCEVSNSGGSDSYTTSLEVKEPPKWIKQPKDTSLNSEANTSLECSASGHPLPNVTWKKTSSGSQDHYGIVQNQKHLSGKSILEIKQASTIDAGFYICEADNGIATIKSNGIIISVSGKT</sequence>
<comment type="caution">
    <text evidence="4">The sequence shown here is derived from an EMBL/GenBank/DDBJ whole genome shotgun (WGS) entry which is preliminary data.</text>
</comment>
<name>A0A8X6T7L2_NEPPI</name>
<gene>
    <name evidence="4" type="primary">NCL1_36126</name>
    <name evidence="4" type="ORF">NPIL_673811</name>
</gene>
<evidence type="ECO:0000313" key="5">
    <source>
        <dbReference type="Proteomes" id="UP000887013"/>
    </source>
</evidence>
<dbReference type="PANTHER" id="PTHR10075">
    <property type="entry name" value="BASIGIN RELATED"/>
    <property type="match status" value="1"/>
</dbReference>
<reference evidence="4" key="1">
    <citation type="submission" date="2020-08" db="EMBL/GenBank/DDBJ databases">
        <title>Multicomponent nature underlies the extraordinary mechanical properties of spider dragline silk.</title>
        <authorList>
            <person name="Kono N."/>
            <person name="Nakamura H."/>
            <person name="Mori M."/>
            <person name="Yoshida Y."/>
            <person name="Ohtoshi R."/>
            <person name="Malay A.D."/>
            <person name="Moran D.A.P."/>
            <person name="Tomita M."/>
            <person name="Numata K."/>
            <person name="Arakawa K."/>
        </authorList>
    </citation>
    <scope>NUCLEOTIDE SEQUENCE</scope>
</reference>
<dbReference type="Pfam" id="PF07679">
    <property type="entry name" value="I-set"/>
    <property type="match status" value="1"/>
</dbReference>
<dbReference type="InterPro" id="IPR036179">
    <property type="entry name" value="Ig-like_dom_sf"/>
</dbReference>
<dbReference type="GO" id="GO:0007411">
    <property type="term" value="P:axon guidance"/>
    <property type="evidence" value="ECO:0007669"/>
    <property type="project" value="TreeGrafter"/>
</dbReference>
<dbReference type="GO" id="GO:0030424">
    <property type="term" value="C:axon"/>
    <property type="evidence" value="ECO:0007669"/>
    <property type="project" value="TreeGrafter"/>
</dbReference>